<evidence type="ECO:0000313" key="1">
    <source>
        <dbReference type="EMBL" id="KAH7913000.1"/>
    </source>
</evidence>
<proteinExistence type="predicted"/>
<organism evidence="1 2">
    <name type="scientific">Hygrophoropsis aurantiaca</name>
    <dbReference type="NCBI Taxonomy" id="72124"/>
    <lineage>
        <taxon>Eukaryota</taxon>
        <taxon>Fungi</taxon>
        <taxon>Dikarya</taxon>
        <taxon>Basidiomycota</taxon>
        <taxon>Agaricomycotina</taxon>
        <taxon>Agaricomycetes</taxon>
        <taxon>Agaricomycetidae</taxon>
        <taxon>Boletales</taxon>
        <taxon>Coniophorineae</taxon>
        <taxon>Hygrophoropsidaceae</taxon>
        <taxon>Hygrophoropsis</taxon>
    </lineage>
</organism>
<keyword evidence="2" id="KW-1185">Reference proteome</keyword>
<gene>
    <name evidence="1" type="ORF">BJ138DRAFT_1178386</name>
</gene>
<name>A0ACB8AIA7_9AGAM</name>
<sequence length="503" mass="56596">MHTQICRLFHTVIEGDASLQYTIELSVAGLDDGPNSPQGPADRLDLLRKQQSGWNNLDWTDFKIVPRPGGGLWELCGGVLAQSTNSGTLVFRQLPSHYRGITERQWEVDISDIPVRDFTMDPSQDLLVLVECPRLQTFTQNASMFVGIHLRTLSDRIGKPHPMAVPSGVIVHNADIRAGRLSFVIQVCGEHVAIHFVSSFLNSSAESQLCIWNWKNGKLKLALDRLKGGNFAFLDERHVLIGDTFASNGNLAQPRLIILDIERMPTPRVAVDEVDYVCSFRLPPFTRGTRAFDLPIRCDPSPVWKPNPENLFPFATARQHRLYVITMWLSNGIGIVSYDLLVPSETFLSRIHRVSLEMGPQNFTWDEWGPMGSRLILSPVRSNVWVCYVFGTKYVSLQLPADDDAEHPPNSCIIEVWDFNQLALKRDMSAGRYTDDGYVGENTSDTNRSWFFAKDVCTSLPFRVSTRNLSAVFPTGRFEEAMCSEDSIILVDSVARKFGILTF</sequence>
<protein>
    <submittedName>
        <fullName evidence="1">Uncharacterized protein</fullName>
    </submittedName>
</protein>
<evidence type="ECO:0000313" key="2">
    <source>
        <dbReference type="Proteomes" id="UP000790377"/>
    </source>
</evidence>
<accession>A0ACB8AIA7</accession>
<comment type="caution">
    <text evidence="1">The sequence shown here is derived from an EMBL/GenBank/DDBJ whole genome shotgun (WGS) entry which is preliminary data.</text>
</comment>
<dbReference type="EMBL" id="MU267639">
    <property type="protein sequence ID" value="KAH7913000.1"/>
    <property type="molecule type" value="Genomic_DNA"/>
</dbReference>
<dbReference type="Proteomes" id="UP000790377">
    <property type="component" value="Unassembled WGS sequence"/>
</dbReference>
<reference evidence="1" key="1">
    <citation type="journal article" date="2021" name="New Phytol.">
        <title>Evolutionary innovations through gain and loss of genes in the ectomycorrhizal Boletales.</title>
        <authorList>
            <person name="Wu G."/>
            <person name="Miyauchi S."/>
            <person name="Morin E."/>
            <person name="Kuo A."/>
            <person name="Drula E."/>
            <person name="Varga T."/>
            <person name="Kohler A."/>
            <person name="Feng B."/>
            <person name="Cao Y."/>
            <person name="Lipzen A."/>
            <person name="Daum C."/>
            <person name="Hundley H."/>
            <person name="Pangilinan J."/>
            <person name="Johnson J."/>
            <person name="Barry K."/>
            <person name="LaButti K."/>
            <person name="Ng V."/>
            <person name="Ahrendt S."/>
            <person name="Min B."/>
            <person name="Choi I.G."/>
            <person name="Park H."/>
            <person name="Plett J.M."/>
            <person name="Magnuson J."/>
            <person name="Spatafora J.W."/>
            <person name="Nagy L.G."/>
            <person name="Henrissat B."/>
            <person name="Grigoriev I.V."/>
            <person name="Yang Z.L."/>
            <person name="Xu J."/>
            <person name="Martin F.M."/>
        </authorList>
    </citation>
    <scope>NUCLEOTIDE SEQUENCE</scope>
    <source>
        <strain evidence="1">ATCC 28755</strain>
    </source>
</reference>